<proteinExistence type="predicted"/>
<dbReference type="CDD" id="cd06257">
    <property type="entry name" value="DnaJ"/>
    <property type="match status" value="1"/>
</dbReference>
<evidence type="ECO:0000259" key="2">
    <source>
        <dbReference type="SMART" id="SM00271"/>
    </source>
</evidence>
<dbReference type="Pfam" id="PF00226">
    <property type="entry name" value="DnaJ"/>
    <property type="match status" value="1"/>
</dbReference>
<dbReference type="InterPro" id="IPR001623">
    <property type="entry name" value="DnaJ_domain"/>
</dbReference>
<dbReference type="EMBL" id="JAFCIX010000568">
    <property type="protein sequence ID" value="KAH6587132.1"/>
    <property type="molecule type" value="Genomic_DNA"/>
</dbReference>
<gene>
    <name evidence="3" type="ORF">BASA50_001411</name>
</gene>
<feature type="region of interest" description="Disordered" evidence="1">
    <location>
        <begin position="289"/>
        <end position="329"/>
    </location>
</feature>
<dbReference type="SUPFAM" id="SSF46565">
    <property type="entry name" value="Chaperone J-domain"/>
    <property type="match status" value="1"/>
</dbReference>
<dbReference type="InterPro" id="IPR036869">
    <property type="entry name" value="J_dom_sf"/>
</dbReference>
<evidence type="ECO:0000313" key="4">
    <source>
        <dbReference type="Proteomes" id="UP001648503"/>
    </source>
</evidence>
<feature type="region of interest" description="Disordered" evidence="1">
    <location>
        <begin position="240"/>
        <end position="267"/>
    </location>
</feature>
<comment type="caution">
    <text evidence="3">The sequence shown here is derived from an EMBL/GenBank/DDBJ whole genome shotgun (WGS) entry which is preliminary data.</text>
</comment>
<dbReference type="Gene3D" id="1.10.287.110">
    <property type="entry name" value="DnaJ domain"/>
    <property type="match status" value="1"/>
</dbReference>
<dbReference type="PANTHER" id="PTHR46620">
    <property type="entry name" value="J DOMAIN-CONTAINING PROTEIN SPF31"/>
    <property type="match status" value="1"/>
</dbReference>
<protein>
    <recommendedName>
        <fullName evidence="2">J domain-containing protein</fullName>
    </recommendedName>
</protein>
<evidence type="ECO:0000256" key="1">
    <source>
        <dbReference type="SAM" id="MobiDB-lite"/>
    </source>
</evidence>
<organism evidence="3 4">
    <name type="scientific">Batrachochytrium salamandrivorans</name>
    <dbReference type="NCBI Taxonomy" id="1357716"/>
    <lineage>
        <taxon>Eukaryota</taxon>
        <taxon>Fungi</taxon>
        <taxon>Fungi incertae sedis</taxon>
        <taxon>Chytridiomycota</taxon>
        <taxon>Chytridiomycota incertae sedis</taxon>
        <taxon>Chytridiomycetes</taxon>
        <taxon>Rhizophydiales</taxon>
        <taxon>Rhizophydiales incertae sedis</taxon>
        <taxon>Batrachochytrium</taxon>
    </lineage>
</organism>
<accession>A0ABQ8EV62</accession>
<name>A0ABQ8EV62_9FUNG</name>
<feature type="domain" description="J" evidence="2">
    <location>
        <begin position="52"/>
        <end position="115"/>
    </location>
</feature>
<evidence type="ECO:0000313" key="3">
    <source>
        <dbReference type="EMBL" id="KAH6587132.1"/>
    </source>
</evidence>
<keyword evidence="4" id="KW-1185">Reference proteome</keyword>
<dbReference type="SMART" id="SM00271">
    <property type="entry name" value="DnaJ"/>
    <property type="match status" value="1"/>
</dbReference>
<dbReference type="Proteomes" id="UP001648503">
    <property type="component" value="Unassembled WGS sequence"/>
</dbReference>
<reference evidence="3 4" key="1">
    <citation type="submission" date="2021-02" db="EMBL/GenBank/DDBJ databases">
        <title>Variation within the Batrachochytrium salamandrivorans European outbreak.</title>
        <authorList>
            <person name="Kelly M."/>
            <person name="Pasmans F."/>
            <person name="Shea T.P."/>
            <person name="Munoz J.F."/>
            <person name="Carranza S."/>
            <person name="Cuomo C.A."/>
            <person name="Martel A."/>
        </authorList>
    </citation>
    <scope>NUCLEOTIDE SEQUENCE [LARGE SCALE GENOMIC DNA]</scope>
    <source>
        <strain evidence="3 4">AMFP18/2</strain>
    </source>
</reference>
<feature type="compositionally biased region" description="Polar residues" evidence="1">
    <location>
        <begin position="309"/>
        <end position="323"/>
    </location>
</feature>
<dbReference type="PANTHER" id="PTHR46620:SF1">
    <property type="entry name" value="J DOMAIN-CONTAINING PROTEIN SPF31"/>
    <property type="match status" value="1"/>
</dbReference>
<sequence>MDDLDVETYLRLESNDFNQRKEVERILALHAANSANHTDAHSTDSEASLSAVNPVELLDLPLSVYVTCDIQDRAVKLQYRKRSLLVHPDKCTHPRAQEAFNLLKKAEAAIMDLDKRKPILGFMFEARALVFLEKGIPVPKVHTPVLPRQSEDAEPLPPAMPVSDPIDVHGILAQFPSIGADIQAKTRKLLYELLNRDKIRLENAEGRRLAEAERELAERRRKMEHNKNWEATRDSRVDNWRKFQTGKTKKKTKKREDALPPGALPFNPVMPLKATGAVATAAATTPATAATTPAVTTTEHHVHAPPSHPQSGSYGQHSYTHHPSSYYRR</sequence>